<keyword evidence="11" id="KW-1185">Reference proteome</keyword>
<organism evidence="10 11">
    <name type="scientific">[Candida] anglica</name>
    <dbReference type="NCBI Taxonomy" id="148631"/>
    <lineage>
        <taxon>Eukaryota</taxon>
        <taxon>Fungi</taxon>
        <taxon>Dikarya</taxon>
        <taxon>Ascomycota</taxon>
        <taxon>Saccharomycotina</taxon>
        <taxon>Pichiomycetes</taxon>
        <taxon>Debaryomycetaceae</taxon>
        <taxon>Kurtzmaniella</taxon>
    </lineage>
</organism>
<evidence type="ECO:0000256" key="5">
    <source>
        <dbReference type="ARBA" id="ARBA00022946"/>
    </source>
</evidence>
<keyword evidence="5" id="KW-0809">Transit peptide</keyword>
<dbReference type="NCBIfam" id="TIGR02396">
    <property type="entry name" value="diverge_rpsU"/>
    <property type="match status" value="1"/>
</dbReference>
<sequence>MFKAISFRPATARAFARLYHSVDHPVSNQIINPKSIESIILTGSLKHIPTYGFSSNCVTQAIRELKYPDSTHSVLTSSSTGTLEFQLMLHWLKVQRQRLEDHVMDPKSEFHSIANEYDRVSYLIKKRLSYNEPIVGQLSGGLSQLVAPYNMPQSLEELHSLSDDIAYYAGDASNDFAWYSKRAGFSSIYVSSELYMLQDTSAGFKNTMEFVDNKVKGLNGLGGVYSDVEQWGVFNAMGLINLIKSQLLRG</sequence>
<evidence type="ECO:0000256" key="1">
    <source>
        <dbReference type="ARBA" id="ARBA00004173"/>
    </source>
</evidence>
<evidence type="ECO:0000256" key="4">
    <source>
        <dbReference type="ARBA" id="ARBA00022688"/>
    </source>
</evidence>
<dbReference type="InterPro" id="IPR012762">
    <property type="entry name" value="Ubiq_biosynth_COQ9"/>
</dbReference>
<name>A0ABP0EIY4_9ASCO</name>
<feature type="domain" description="COQ9 C-terminal" evidence="9">
    <location>
        <begin position="151"/>
        <end position="219"/>
    </location>
</feature>
<dbReference type="PANTHER" id="PTHR21427">
    <property type="entry name" value="UBIQUINONE BIOSYNTHESIS PROTEIN COQ9, MITOCHONDRIAL"/>
    <property type="match status" value="1"/>
</dbReference>
<dbReference type="EMBL" id="OZ004258">
    <property type="protein sequence ID" value="CAK7911607.1"/>
    <property type="molecule type" value="Genomic_DNA"/>
</dbReference>
<evidence type="ECO:0000256" key="6">
    <source>
        <dbReference type="ARBA" id="ARBA00023121"/>
    </source>
</evidence>
<evidence type="ECO:0000256" key="8">
    <source>
        <dbReference type="RuleBase" id="RU366063"/>
    </source>
</evidence>
<comment type="similarity">
    <text evidence="3 8">Belongs to the COQ9 family.</text>
</comment>
<keyword evidence="6 8" id="KW-0446">Lipid-binding</keyword>
<evidence type="ECO:0000313" key="11">
    <source>
        <dbReference type="Proteomes" id="UP001497600"/>
    </source>
</evidence>
<proteinExistence type="inferred from homology"/>
<dbReference type="Gene3D" id="1.10.357.10">
    <property type="entry name" value="Tetracycline Repressor, domain 2"/>
    <property type="match status" value="1"/>
</dbReference>
<evidence type="ECO:0000259" key="9">
    <source>
        <dbReference type="Pfam" id="PF08511"/>
    </source>
</evidence>
<keyword evidence="7 8" id="KW-0496">Mitochondrion</keyword>
<evidence type="ECO:0000256" key="7">
    <source>
        <dbReference type="ARBA" id="ARBA00023128"/>
    </source>
</evidence>
<evidence type="ECO:0000256" key="2">
    <source>
        <dbReference type="ARBA" id="ARBA00004749"/>
    </source>
</evidence>
<reference evidence="10 11" key="1">
    <citation type="submission" date="2024-01" db="EMBL/GenBank/DDBJ databases">
        <authorList>
            <consortium name="Genoscope - CEA"/>
            <person name="William W."/>
        </authorList>
    </citation>
    <scope>NUCLEOTIDE SEQUENCE [LARGE SCALE GENOMIC DNA]</scope>
    <source>
        <strain evidence="10 11">29B2s-10</strain>
    </source>
</reference>
<dbReference type="Pfam" id="PF08511">
    <property type="entry name" value="COQ9"/>
    <property type="match status" value="1"/>
</dbReference>
<accession>A0ABP0EIY4</accession>
<comment type="subcellular location">
    <subcellularLocation>
        <location evidence="1 8">Mitochondrion</location>
    </subcellularLocation>
</comment>
<evidence type="ECO:0000256" key="3">
    <source>
        <dbReference type="ARBA" id="ARBA00010766"/>
    </source>
</evidence>
<comment type="pathway">
    <text evidence="2 8">Cofactor biosynthesis; ubiquinone biosynthesis.</text>
</comment>
<keyword evidence="4 8" id="KW-0831">Ubiquinone biosynthesis</keyword>
<dbReference type="Proteomes" id="UP001497600">
    <property type="component" value="Chromosome F"/>
</dbReference>
<comment type="function">
    <text evidence="8">Membrane-associated protein that warps the membrane surface to access and bind aromatic isoprenes with high specificity, including ubiquinone (CoQ) isoprene intermediates and presents them directly to Coq7, therefore facilitating the Coq7-mediated hydroxylase step. Participates in the biosynthesis of coenzyme Q, also named ubiquinone, an essential lipid-soluble electron transporter for aerobic cellular respiration.</text>
</comment>
<gene>
    <name evidence="10" type="primary">COQ9</name>
    <name evidence="10" type="ORF">CAAN4_F03246</name>
</gene>
<dbReference type="PANTHER" id="PTHR21427:SF19">
    <property type="entry name" value="UBIQUINONE BIOSYNTHESIS PROTEIN COQ9, MITOCHONDRIAL"/>
    <property type="match status" value="1"/>
</dbReference>
<keyword evidence="10" id="KW-0830">Ubiquinone</keyword>
<dbReference type="InterPro" id="IPR013718">
    <property type="entry name" value="COQ9_C"/>
</dbReference>
<protein>
    <recommendedName>
        <fullName evidence="8">Ubiquinone biosynthesis protein</fullName>
    </recommendedName>
</protein>
<evidence type="ECO:0000313" key="10">
    <source>
        <dbReference type="EMBL" id="CAK7911607.1"/>
    </source>
</evidence>